<feature type="domain" description="S1 motif" evidence="6">
    <location>
        <begin position="78"/>
        <end position="156"/>
    </location>
</feature>
<accession>A0A087SG06</accession>
<dbReference type="Gene3D" id="2.40.50.140">
    <property type="entry name" value="Nucleic acid-binding proteins"/>
    <property type="match status" value="1"/>
</dbReference>
<evidence type="ECO:0000256" key="5">
    <source>
        <dbReference type="ARBA" id="ARBA00023242"/>
    </source>
</evidence>
<name>A0A087SG06_AUXPR</name>
<evidence type="ECO:0000256" key="4">
    <source>
        <dbReference type="ARBA" id="ARBA00023163"/>
    </source>
</evidence>
<evidence type="ECO:0000256" key="3">
    <source>
        <dbReference type="ARBA" id="ARBA00022478"/>
    </source>
</evidence>
<dbReference type="InterPro" id="IPR005576">
    <property type="entry name" value="Rpb7-like_N"/>
</dbReference>
<dbReference type="KEGG" id="apro:F751_2377"/>
<dbReference type="Proteomes" id="UP000028924">
    <property type="component" value="Unassembled WGS sequence"/>
</dbReference>
<evidence type="ECO:0000313" key="9">
    <source>
        <dbReference type="EMBL" id="KFM24660.1"/>
    </source>
</evidence>
<dbReference type="SUPFAM" id="SSF88798">
    <property type="entry name" value="N-terminal, heterodimerisation domain of RBP7 (RpoE)"/>
    <property type="match status" value="1"/>
</dbReference>
<dbReference type="GeneID" id="23613768"/>
<evidence type="ECO:0000259" key="7">
    <source>
        <dbReference type="Pfam" id="PF03876"/>
    </source>
</evidence>
<dbReference type="GO" id="GO:0006367">
    <property type="term" value="P:transcription initiation at RNA polymerase II promoter"/>
    <property type="evidence" value="ECO:0007669"/>
    <property type="project" value="TreeGrafter"/>
</dbReference>
<dbReference type="CDD" id="cd04462">
    <property type="entry name" value="S1_RNAPII_Rpb7"/>
    <property type="match status" value="1"/>
</dbReference>
<dbReference type="PANTHER" id="PTHR12709:SF4">
    <property type="entry name" value="DNA-DIRECTED RNA POLYMERASE II SUBUNIT RPB7"/>
    <property type="match status" value="1"/>
</dbReference>
<dbReference type="InterPro" id="IPR012340">
    <property type="entry name" value="NA-bd_OB-fold"/>
</dbReference>
<dbReference type="EMBL" id="GDKF01010171">
    <property type="protein sequence ID" value="JAT68451.1"/>
    <property type="molecule type" value="Transcribed_RNA"/>
</dbReference>
<organism evidence="9 11">
    <name type="scientific">Auxenochlorella protothecoides</name>
    <name type="common">Green microalga</name>
    <name type="synonym">Chlorella protothecoides</name>
    <dbReference type="NCBI Taxonomy" id="3075"/>
    <lineage>
        <taxon>Eukaryota</taxon>
        <taxon>Viridiplantae</taxon>
        <taxon>Chlorophyta</taxon>
        <taxon>core chlorophytes</taxon>
        <taxon>Trebouxiophyceae</taxon>
        <taxon>Chlorellales</taxon>
        <taxon>Chlorellaceae</taxon>
        <taxon>Auxenochlorella</taxon>
    </lineage>
</organism>
<dbReference type="CDD" id="cd04329">
    <property type="entry name" value="RNAP_II_Rpb7_N"/>
    <property type="match status" value="1"/>
</dbReference>
<evidence type="ECO:0000313" key="10">
    <source>
        <dbReference type="EMBL" id="RMZ53132.1"/>
    </source>
</evidence>
<sequence length="173" mass="19177">MFYLLELNRELEVQPRHFGPKLAQEVEKRLRQEVEGTCSGIYGFVLAVLNLESLGKARIREGAGSAVFNVTYKCITFKPHKGEVLDVVVTTVNKMGFFAEAGPLQVFVSNHLIPEAFEFSSIHEPCYATPDGEQRIAAASDVRLRIVGTRIDANEIFAVGDIKGDYLGVLQMT</sequence>
<dbReference type="AlphaFoldDB" id="A0A087SG06"/>
<keyword evidence="4" id="KW-0804">Transcription</keyword>
<evidence type="ECO:0000259" key="6">
    <source>
        <dbReference type="Pfam" id="PF00575"/>
    </source>
</evidence>
<dbReference type="FunFam" id="2.40.50.140:FF:000043">
    <property type="entry name" value="DNA-directed RNA polymerase II subunit RPB7"/>
    <property type="match status" value="1"/>
</dbReference>
<dbReference type="GO" id="GO:0060213">
    <property type="term" value="P:positive regulation of nuclear-transcribed mRNA poly(A) tail shortening"/>
    <property type="evidence" value="ECO:0007669"/>
    <property type="project" value="TreeGrafter"/>
</dbReference>
<dbReference type="Proteomes" id="UP000279271">
    <property type="component" value="Unassembled WGS sequence"/>
</dbReference>
<dbReference type="GO" id="GO:0031369">
    <property type="term" value="F:translation initiation factor binding"/>
    <property type="evidence" value="ECO:0007669"/>
    <property type="project" value="TreeGrafter"/>
</dbReference>
<evidence type="ECO:0000256" key="2">
    <source>
        <dbReference type="ARBA" id="ARBA00009307"/>
    </source>
</evidence>
<dbReference type="InterPro" id="IPR045113">
    <property type="entry name" value="Rpb7-like"/>
</dbReference>
<evidence type="ECO:0000256" key="1">
    <source>
        <dbReference type="ARBA" id="ARBA00004123"/>
    </source>
</evidence>
<dbReference type="FunFam" id="3.30.1490.120:FF:000001">
    <property type="entry name" value="DNA-directed RNA polymerase II subunit RPB7"/>
    <property type="match status" value="1"/>
</dbReference>
<feature type="domain" description="RNA polymerase Rpb7-like N-terminal" evidence="7">
    <location>
        <begin position="12"/>
        <end position="63"/>
    </location>
</feature>
<dbReference type="GO" id="GO:0003697">
    <property type="term" value="F:single-stranded DNA binding"/>
    <property type="evidence" value="ECO:0007669"/>
    <property type="project" value="TreeGrafter"/>
</dbReference>
<reference evidence="10" key="5">
    <citation type="submission" date="2018-11" db="EMBL/GenBank/DDBJ databases">
        <title>Characterization of plant carbon substrate utilization by Auxenochlorella protothecoides.</title>
        <authorList>
            <person name="Vogler B.W."/>
            <person name="Starkenburg S.R."/>
            <person name="Sudasinghe N."/>
            <person name="Schambach J.Y."/>
            <person name="Rollin J.A."/>
            <person name="Pattathil S."/>
            <person name="Barry A.N."/>
        </authorList>
    </citation>
    <scope>NUCLEOTIDE SEQUENCE [LARGE SCALE GENOMIC DNA]</scope>
    <source>
        <strain evidence="10">UTEX 25</strain>
    </source>
</reference>
<reference evidence="12" key="3">
    <citation type="journal article" date="2018" name="Algal Res.">
        <title>Characterization of plant carbon substrate utilization by Auxenochlorella protothecoides.</title>
        <authorList>
            <person name="Vogler B.W."/>
            <person name="Starkenburg S.R."/>
            <person name="Sudasinghe N."/>
            <person name="Schambach J.Y."/>
            <person name="Rollin J.A."/>
            <person name="Pattathil S."/>
            <person name="Barry A.N."/>
        </authorList>
    </citation>
    <scope>NUCLEOTIDE SEQUENCE [LARGE SCALE GENOMIC DNA]</scope>
    <source>
        <strain evidence="12">UTEX 25</strain>
    </source>
</reference>
<dbReference type="EMBL" id="QOKY01000199">
    <property type="protein sequence ID" value="RMZ53132.1"/>
    <property type="molecule type" value="Genomic_DNA"/>
</dbReference>
<keyword evidence="11" id="KW-1185">Reference proteome</keyword>
<dbReference type="EMBL" id="KL662109">
    <property type="protein sequence ID" value="KFM24660.1"/>
    <property type="molecule type" value="Genomic_DNA"/>
</dbReference>
<dbReference type="OrthoDB" id="1162399at2759"/>
<proteinExistence type="inferred from homology"/>
<dbReference type="Gene3D" id="3.30.1490.120">
    <property type="entry name" value="RNA polymerase Rpb7-like, N-terminal domain"/>
    <property type="match status" value="1"/>
</dbReference>
<protein>
    <submittedName>
        <fullName evidence="9">DNA-directed RNA polymerase II subunit RPB7</fullName>
    </submittedName>
</protein>
<dbReference type="GO" id="GO:0045948">
    <property type="term" value="P:positive regulation of translational initiation"/>
    <property type="evidence" value="ECO:0007669"/>
    <property type="project" value="TreeGrafter"/>
</dbReference>
<reference evidence="8" key="2">
    <citation type="submission" date="2015-08" db="EMBL/GenBank/DDBJ databases">
        <authorList>
            <person name="Babu N.S."/>
            <person name="Beckwith C.J."/>
            <person name="Beseler K.G."/>
            <person name="Brison A."/>
            <person name="Carone J.V."/>
            <person name="Caskin T.P."/>
            <person name="Diamond M."/>
            <person name="Durham M.E."/>
            <person name="Foxe J.M."/>
            <person name="Go M."/>
            <person name="Henderson B.A."/>
            <person name="Jones I.B."/>
            <person name="McGettigan J.A."/>
            <person name="Micheletti S.J."/>
            <person name="Nasrallah M.E."/>
            <person name="Ortiz D."/>
            <person name="Piller C.R."/>
            <person name="Privatt S.R."/>
            <person name="Schneider S.L."/>
            <person name="Sharp S."/>
            <person name="Smith T.C."/>
            <person name="Stanton J.D."/>
            <person name="Ullery H.E."/>
            <person name="Wilson R.J."/>
            <person name="Serrano M.G."/>
            <person name="Buck G."/>
            <person name="Lee V."/>
            <person name="Wang Y."/>
            <person name="Carvalho R."/>
            <person name="Voegtly L."/>
            <person name="Shi R."/>
            <person name="Duckworth R."/>
            <person name="Johnson A."/>
            <person name="Loviza R."/>
            <person name="Walstead R."/>
            <person name="Shah Z."/>
            <person name="Kiflezghi M."/>
            <person name="Wade K."/>
            <person name="Ball S.L."/>
            <person name="Bradley K.W."/>
            <person name="Asai D.J."/>
            <person name="Bowman C.A."/>
            <person name="Russell D.A."/>
            <person name="Pope W.H."/>
            <person name="Jacobs-Sera D."/>
            <person name="Hendrix R.W."/>
            <person name="Hatfull G.F."/>
        </authorList>
    </citation>
    <scope>NUCLEOTIDE SEQUENCE</scope>
</reference>
<dbReference type="PANTHER" id="PTHR12709">
    <property type="entry name" value="DNA-DIRECTED RNA POLYMERASE II, III"/>
    <property type="match status" value="1"/>
</dbReference>
<dbReference type="Pfam" id="PF00575">
    <property type="entry name" value="S1"/>
    <property type="match status" value="1"/>
</dbReference>
<dbReference type="eggNOG" id="KOG3298">
    <property type="taxonomic scope" value="Eukaryota"/>
</dbReference>
<keyword evidence="3 9" id="KW-0240">DNA-directed RNA polymerase</keyword>
<dbReference type="RefSeq" id="XP_011397548.1">
    <property type="nucleotide sequence ID" value="XM_011399246.1"/>
</dbReference>
<dbReference type="InterPro" id="IPR003029">
    <property type="entry name" value="S1_domain"/>
</dbReference>
<reference evidence="10" key="4">
    <citation type="submission" date="2018-10" db="EMBL/GenBank/DDBJ databases">
        <authorList>
            <person name="Hovde B."/>
            <person name="Zhang X."/>
        </authorList>
    </citation>
    <scope>NUCLEOTIDE SEQUENCE [LARGE SCALE GENOMIC DNA]</scope>
    <source>
        <strain evidence="10">UTEX 25</strain>
    </source>
</reference>
<keyword evidence="5" id="KW-0539">Nucleus</keyword>
<dbReference type="SUPFAM" id="SSF50249">
    <property type="entry name" value="Nucleic acid-binding proteins"/>
    <property type="match status" value="1"/>
</dbReference>
<dbReference type="GO" id="GO:0003727">
    <property type="term" value="F:single-stranded RNA binding"/>
    <property type="evidence" value="ECO:0007669"/>
    <property type="project" value="TreeGrafter"/>
</dbReference>
<comment type="subcellular location">
    <subcellularLocation>
        <location evidence="1">Nucleus</location>
    </subcellularLocation>
</comment>
<dbReference type="InterPro" id="IPR036898">
    <property type="entry name" value="RNA_pol_Rpb7-like_N_sf"/>
</dbReference>
<evidence type="ECO:0000313" key="12">
    <source>
        <dbReference type="Proteomes" id="UP000279271"/>
    </source>
</evidence>
<comment type="similarity">
    <text evidence="2">Belongs to the eukaryotic RPB7/RPC8 RNA polymerase subunit family.</text>
</comment>
<dbReference type="GO" id="GO:0000932">
    <property type="term" value="C:P-body"/>
    <property type="evidence" value="ECO:0007669"/>
    <property type="project" value="TreeGrafter"/>
</dbReference>
<evidence type="ECO:0000313" key="11">
    <source>
        <dbReference type="Proteomes" id="UP000028924"/>
    </source>
</evidence>
<dbReference type="STRING" id="3075.A0A087SG06"/>
<reference evidence="9 11" key="1">
    <citation type="journal article" date="2014" name="BMC Genomics">
        <title>Oil accumulation mechanisms of the oleaginous microalga Chlorella protothecoides revealed through its genome, transcriptomes, and proteomes.</title>
        <authorList>
            <person name="Gao C."/>
            <person name="Wang Y."/>
            <person name="Shen Y."/>
            <person name="Yan D."/>
            <person name="He X."/>
            <person name="Dai J."/>
            <person name="Wu Q."/>
        </authorList>
    </citation>
    <scope>NUCLEOTIDE SEQUENCE [LARGE SCALE GENOMIC DNA]</scope>
    <source>
        <strain evidence="9 11">0710</strain>
    </source>
</reference>
<evidence type="ECO:0000313" key="8">
    <source>
        <dbReference type="EMBL" id="JAT68451.1"/>
    </source>
</evidence>
<dbReference type="Pfam" id="PF03876">
    <property type="entry name" value="SHS2_Rpb7-N"/>
    <property type="match status" value="1"/>
</dbReference>
<gene>
    <name evidence="10" type="ORF">APUTEX25_005121</name>
    <name evidence="9" type="ORF">F751_2377</name>
    <name evidence="8" type="ORF">g.11000</name>
</gene>
<dbReference type="GO" id="GO:0005665">
    <property type="term" value="C:RNA polymerase II, core complex"/>
    <property type="evidence" value="ECO:0007669"/>
    <property type="project" value="TreeGrafter"/>
</dbReference>